<evidence type="ECO:0000313" key="8">
    <source>
        <dbReference type="Proteomes" id="UP000000845"/>
    </source>
</evidence>
<proteinExistence type="predicted"/>
<dbReference type="RefSeq" id="WP_012862143.1">
    <property type="nucleotide sequence ID" value="NC_013517.1"/>
</dbReference>
<feature type="transmembrane region" description="Helical" evidence="5">
    <location>
        <begin position="136"/>
        <end position="156"/>
    </location>
</feature>
<feature type="transmembrane region" description="Helical" evidence="5">
    <location>
        <begin position="449"/>
        <end position="470"/>
    </location>
</feature>
<dbReference type="AlphaFoldDB" id="D1AMH5"/>
<feature type="transmembrane region" description="Helical" evidence="5">
    <location>
        <begin position="66"/>
        <end position="82"/>
    </location>
</feature>
<dbReference type="EMBL" id="CP001739">
    <property type="protein sequence ID" value="ACZ09549.1"/>
    <property type="molecule type" value="Genomic_DNA"/>
</dbReference>
<feature type="transmembrane region" description="Helical" evidence="5">
    <location>
        <begin position="337"/>
        <end position="358"/>
    </location>
</feature>
<name>D1AMH5_SEBTE</name>
<dbReference type="HOGENOM" id="CLU_418491_0_0_0"/>
<evidence type="ECO:0000256" key="2">
    <source>
        <dbReference type="ARBA" id="ARBA00022692"/>
    </source>
</evidence>
<comment type="subcellular location">
    <subcellularLocation>
        <location evidence="1">Membrane</location>
        <topology evidence="1">Multi-pass membrane protein</topology>
    </subcellularLocation>
</comment>
<dbReference type="GO" id="GO:0016020">
    <property type="term" value="C:membrane"/>
    <property type="evidence" value="ECO:0007669"/>
    <property type="project" value="UniProtKB-SubCell"/>
</dbReference>
<evidence type="ECO:0000256" key="4">
    <source>
        <dbReference type="ARBA" id="ARBA00023136"/>
    </source>
</evidence>
<evidence type="ECO:0000256" key="5">
    <source>
        <dbReference type="SAM" id="Phobius"/>
    </source>
</evidence>
<reference evidence="8" key="1">
    <citation type="submission" date="2009-09" db="EMBL/GenBank/DDBJ databases">
        <title>The complete chromosome of Sebaldella termitidis ATCC 33386.</title>
        <authorList>
            <consortium name="US DOE Joint Genome Institute (JGI-PGF)"/>
            <person name="Lucas S."/>
            <person name="Copeland A."/>
            <person name="Lapidus A."/>
            <person name="Glavina del Rio T."/>
            <person name="Dalin E."/>
            <person name="Tice H."/>
            <person name="Bruce D."/>
            <person name="Goodwin L."/>
            <person name="Pitluck S."/>
            <person name="Kyrpides N."/>
            <person name="Mavromatis K."/>
            <person name="Ivanova N."/>
            <person name="Mikhailova N."/>
            <person name="Sims D."/>
            <person name="Meincke L."/>
            <person name="Brettin T."/>
            <person name="Detter J.C."/>
            <person name="Han C."/>
            <person name="Larimer F."/>
            <person name="Land M."/>
            <person name="Hauser L."/>
            <person name="Markowitz V."/>
            <person name="Cheng J.F."/>
            <person name="Hugenholtz P."/>
            <person name="Woyke T."/>
            <person name="Wu D."/>
            <person name="Eisen J.A."/>
        </authorList>
    </citation>
    <scope>NUCLEOTIDE SEQUENCE [LARGE SCALE GENOMIC DNA]</scope>
    <source>
        <strain evidence="8">ATCC 33386 / NCTC 11300</strain>
    </source>
</reference>
<keyword evidence="8" id="KW-1185">Reference proteome</keyword>
<keyword evidence="4 5" id="KW-0472">Membrane</keyword>
<evidence type="ECO:0000313" key="7">
    <source>
        <dbReference type="EMBL" id="ACZ09549.1"/>
    </source>
</evidence>
<dbReference type="eggNOG" id="COG1289">
    <property type="taxonomic scope" value="Bacteria"/>
</dbReference>
<feature type="transmembrane region" description="Helical" evidence="5">
    <location>
        <begin position="408"/>
        <end position="437"/>
    </location>
</feature>
<evidence type="ECO:0000256" key="1">
    <source>
        <dbReference type="ARBA" id="ARBA00004141"/>
    </source>
</evidence>
<evidence type="ECO:0000256" key="3">
    <source>
        <dbReference type="ARBA" id="ARBA00022989"/>
    </source>
</evidence>
<dbReference type="STRING" id="526218.Sterm_2704"/>
<accession>D1AMH5</accession>
<dbReference type="KEGG" id="str:Sterm_2704"/>
<dbReference type="Proteomes" id="UP000000845">
    <property type="component" value="Chromosome"/>
</dbReference>
<keyword evidence="2 5" id="KW-0812">Transmembrane</keyword>
<feature type="domain" description="Integral membrane bound transporter" evidence="6">
    <location>
        <begin position="345"/>
        <end position="466"/>
    </location>
</feature>
<sequence>MKFKKEILDKIPFKETNYIFGLVFIYILILPNLFPLSNVMTAIFVGVYCYNTNKKGFSKSRAIKRYVMYFLSLSLLLFICYFSTHNWILLIVLGFLVTFIITFFGMEEYIPGLKDYFPTLYVFAIYQGNLPELSLVFTKIEVMFVAIFISAVYGIVMNKGKPIDRITECIDKYLMAAIEETEQYLAGNKQNYDRVIENTREAYNECLKEYYKSSEGIYLVSLLSREIMRLMLKLHFLIENIRINPNSDKKKMTEMLYFFGLMLYENNKFNKNDFVWNDKEEVEFFYDVYNLKRKVYEKNDVGIKLKFFPVYRKDEFIYWFKSNFSRKSILFRYSMRLAILMTTSFITAKLLNSPMGYWLPMTSVLLSQPYFEETYKRVVARVIGTFIGLFLASYLFKDINSQTLIYTLVLILNYIIFLIVGLNYFIAVIVITITAMLSTKGIQTQEVLFWNRGVMTFLAGLYSFLVSYIFKSTAQKEIKYNFTNLLKIRVEMLDIILNRHKGAKDNRKFDRLMINSNMYREKIIFQLRKKPDKENIEFLGMDTIITERLIALHMAIDLKALTKDERESLAILRKVWLYTYTFFNSGNITNPKAFLELNLNVRKMENKQNNDIYKLLSISYNYLLKVIKYSKNDPKQKRKLNFFRKVTGVSNFLFK</sequence>
<feature type="transmembrane region" description="Helical" evidence="5">
    <location>
        <begin position="20"/>
        <end position="46"/>
    </location>
</feature>
<feature type="transmembrane region" description="Helical" evidence="5">
    <location>
        <begin position="378"/>
        <end position="396"/>
    </location>
</feature>
<keyword evidence="3 5" id="KW-1133">Transmembrane helix</keyword>
<feature type="transmembrane region" description="Helical" evidence="5">
    <location>
        <begin position="87"/>
        <end position="106"/>
    </location>
</feature>
<organism evidence="7 8">
    <name type="scientific">Sebaldella termitidis (strain ATCC 33386 / NCTC 11300)</name>
    <dbReference type="NCBI Taxonomy" id="526218"/>
    <lineage>
        <taxon>Bacteria</taxon>
        <taxon>Fusobacteriati</taxon>
        <taxon>Fusobacteriota</taxon>
        <taxon>Fusobacteriia</taxon>
        <taxon>Fusobacteriales</taxon>
        <taxon>Leptotrichiaceae</taxon>
        <taxon>Sebaldella</taxon>
    </lineage>
</organism>
<dbReference type="InterPro" id="IPR049453">
    <property type="entry name" value="Memb_transporter_dom"/>
</dbReference>
<dbReference type="Pfam" id="PF13515">
    <property type="entry name" value="FUSC_2"/>
    <property type="match status" value="1"/>
</dbReference>
<evidence type="ECO:0000259" key="6">
    <source>
        <dbReference type="Pfam" id="PF13515"/>
    </source>
</evidence>
<protein>
    <submittedName>
        <fullName evidence="7">Membrane protein-like protein</fullName>
    </submittedName>
</protein>
<reference evidence="7 8" key="2">
    <citation type="journal article" date="2010" name="Stand. Genomic Sci.">
        <title>Complete genome sequence of Sebaldella termitidis type strain (NCTC 11300).</title>
        <authorList>
            <person name="Harmon-Smith M."/>
            <person name="Celia L."/>
            <person name="Chertkov O."/>
            <person name="Lapidus A."/>
            <person name="Copeland A."/>
            <person name="Glavina Del Rio T."/>
            <person name="Nolan M."/>
            <person name="Lucas S."/>
            <person name="Tice H."/>
            <person name="Cheng J.F."/>
            <person name="Han C."/>
            <person name="Detter J.C."/>
            <person name="Bruce D."/>
            <person name="Goodwin L."/>
            <person name="Pitluck S."/>
            <person name="Pati A."/>
            <person name="Liolios K."/>
            <person name="Ivanova N."/>
            <person name="Mavromatis K."/>
            <person name="Mikhailova N."/>
            <person name="Chen A."/>
            <person name="Palaniappan K."/>
            <person name="Land M."/>
            <person name="Hauser L."/>
            <person name="Chang Y.J."/>
            <person name="Jeffries C.D."/>
            <person name="Brettin T."/>
            <person name="Goker M."/>
            <person name="Beck B."/>
            <person name="Bristow J."/>
            <person name="Eisen J.A."/>
            <person name="Markowitz V."/>
            <person name="Hugenholtz P."/>
            <person name="Kyrpides N.C."/>
            <person name="Klenk H.P."/>
            <person name="Chen F."/>
        </authorList>
    </citation>
    <scope>NUCLEOTIDE SEQUENCE [LARGE SCALE GENOMIC DNA]</scope>
    <source>
        <strain evidence="8">ATCC 33386 / NCTC 11300</strain>
    </source>
</reference>
<gene>
    <name evidence="7" type="ordered locus">Sterm_2704</name>
</gene>